<evidence type="ECO:0000313" key="7">
    <source>
        <dbReference type="EMBL" id="AVO47202.1"/>
    </source>
</evidence>
<protein>
    <recommendedName>
        <fullName evidence="3">Chitooligosaccharide deacetylase</fullName>
    </recommendedName>
    <alternativeName>
        <fullName evidence="4">Nodulation protein B</fullName>
    </alternativeName>
</protein>
<evidence type="ECO:0000256" key="3">
    <source>
        <dbReference type="ARBA" id="ARBA00020071"/>
    </source>
</evidence>
<feature type="region of interest" description="Disordered" evidence="5">
    <location>
        <begin position="1"/>
        <end position="31"/>
    </location>
</feature>
<accession>A0A2S0NGC1</accession>
<dbReference type="OrthoDB" id="9787041at2"/>
<comment type="function">
    <text evidence="1">Is involved in generating a small heat-stable compound (Nod), an acylated oligomer of N-acetylglucosamine, that stimulates mitosis in various plant protoplasts.</text>
</comment>
<keyword evidence="8" id="KW-1185">Reference proteome</keyword>
<dbReference type="RefSeq" id="WP_106750572.1">
    <property type="nucleotide sequence ID" value="NZ_CP027668.1"/>
</dbReference>
<dbReference type="InterPro" id="IPR011330">
    <property type="entry name" value="Glyco_hydro/deAcase_b/a-brl"/>
</dbReference>
<dbReference type="PANTHER" id="PTHR43123">
    <property type="entry name" value="POLYSACCHARIDE DEACETYLASE-RELATED"/>
    <property type="match status" value="1"/>
</dbReference>
<dbReference type="AlphaFoldDB" id="A0A2S0NGC1"/>
<dbReference type="GO" id="GO:0005975">
    <property type="term" value="P:carbohydrate metabolic process"/>
    <property type="evidence" value="ECO:0007669"/>
    <property type="project" value="InterPro"/>
</dbReference>
<sequence>MTSTAGRQGRGIADRPAATAGGERNLDGYGGRWPDLRWPNGARLAVSVNVNLEEGAEWQVGDGDPASERMGEVLSVVEPGTRDPGQEQIFAYGTRAGFWRMLEALDMRKLPATWLCCGRAVERSPALLTAIRASGHEAAVHGWRWRPHADYRSREAEAADLDRCIAAITAAGGERPAGFFCRGAESAWTRGLLIERGFLYTSNAFDDDLPYWDLSGTRPLVVVPYALDSNDMKFFHPNGFVRAGEMADYVDDALEVLLAEAARGLPRLLNIGYHLRIAGRPGRFAAFSRVLDRLAGLGDRVWVAPRAAIAGAFAAAVPAGS</sequence>
<organism evidence="7 8">
    <name type="scientific">Phreatobacter cathodiphilus</name>
    <dbReference type="NCBI Taxonomy" id="1868589"/>
    <lineage>
        <taxon>Bacteria</taxon>
        <taxon>Pseudomonadati</taxon>
        <taxon>Pseudomonadota</taxon>
        <taxon>Alphaproteobacteria</taxon>
        <taxon>Hyphomicrobiales</taxon>
        <taxon>Phreatobacteraceae</taxon>
        <taxon>Phreatobacter</taxon>
    </lineage>
</organism>
<proteinExistence type="inferred from homology"/>
<dbReference type="Proteomes" id="UP000237889">
    <property type="component" value="Chromosome"/>
</dbReference>
<dbReference type="Pfam" id="PF01522">
    <property type="entry name" value="Polysacc_deac_1"/>
    <property type="match status" value="1"/>
</dbReference>
<comment type="similarity">
    <text evidence="2">Belongs to the polysaccharide deacetylase family.</text>
</comment>
<evidence type="ECO:0000256" key="2">
    <source>
        <dbReference type="ARBA" id="ARBA00010973"/>
    </source>
</evidence>
<dbReference type="GO" id="GO:0016810">
    <property type="term" value="F:hydrolase activity, acting on carbon-nitrogen (but not peptide) bonds"/>
    <property type="evidence" value="ECO:0007669"/>
    <property type="project" value="InterPro"/>
</dbReference>
<dbReference type="InterPro" id="IPR002509">
    <property type="entry name" value="NODB_dom"/>
</dbReference>
<feature type="domain" description="NodB homology" evidence="6">
    <location>
        <begin position="84"/>
        <end position="302"/>
    </location>
</feature>
<dbReference type="EMBL" id="CP027668">
    <property type="protein sequence ID" value="AVO47202.1"/>
    <property type="molecule type" value="Genomic_DNA"/>
</dbReference>
<dbReference type="PANTHER" id="PTHR43123:SF4">
    <property type="entry name" value="POLYSACCHARIDE DEACETYLASE"/>
    <property type="match status" value="1"/>
</dbReference>
<dbReference type="PROSITE" id="PS51677">
    <property type="entry name" value="NODB"/>
    <property type="match status" value="1"/>
</dbReference>
<name>A0A2S0NGC1_9HYPH</name>
<dbReference type="SUPFAM" id="SSF88713">
    <property type="entry name" value="Glycoside hydrolase/deacetylase"/>
    <property type="match status" value="1"/>
</dbReference>
<gene>
    <name evidence="7" type="ORF">C6569_20320</name>
</gene>
<evidence type="ECO:0000313" key="8">
    <source>
        <dbReference type="Proteomes" id="UP000237889"/>
    </source>
</evidence>
<reference evidence="7 8" key="1">
    <citation type="submission" date="2018-03" db="EMBL/GenBank/DDBJ databases">
        <title>Genome sequencing of Phreatobacter sp.</title>
        <authorList>
            <person name="Kim S.-J."/>
            <person name="Heo J."/>
            <person name="Kwon S.-W."/>
        </authorList>
    </citation>
    <scope>NUCLEOTIDE SEQUENCE [LARGE SCALE GENOMIC DNA]</scope>
    <source>
        <strain evidence="7 8">S-12</strain>
    </source>
</reference>
<evidence type="ECO:0000256" key="4">
    <source>
        <dbReference type="ARBA" id="ARBA00032976"/>
    </source>
</evidence>
<evidence type="ECO:0000256" key="5">
    <source>
        <dbReference type="SAM" id="MobiDB-lite"/>
    </source>
</evidence>
<dbReference type="Gene3D" id="3.20.20.370">
    <property type="entry name" value="Glycoside hydrolase/deacetylase"/>
    <property type="match status" value="1"/>
</dbReference>
<evidence type="ECO:0000256" key="1">
    <source>
        <dbReference type="ARBA" id="ARBA00003236"/>
    </source>
</evidence>
<evidence type="ECO:0000259" key="6">
    <source>
        <dbReference type="PROSITE" id="PS51677"/>
    </source>
</evidence>
<dbReference type="KEGG" id="phr:C6569_20320"/>